<accession>A0A0H0XRE5</accession>
<dbReference type="PATRIC" id="fig|874156.12.peg.568"/>
<dbReference type="STRING" id="874156.GCA_001021555_00734"/>
<organism evidence="1 2">
    <name type="scientific">Aurantiacibacter marinus</name>
    <dbReference type="NCBI Taxonomy" id="874156"/>
    <lineage>
        <taxon>Bacteria</taxon>
        <taxon>Pseudomonadati</taxon>
        <taxon>Pseudomonadota</taxon>
        <taxon>Alphaproteobacteria</taxon>
        <taxon>Sphingomonadales</taxon>
        <taxon>Erythrobacteraceae</taxon>
        <taxon>Aurantiacibacter</taxon>
    </lineage>
</organism>
<gene>
    <name evidence="1" type="ORF">AAV99_02725</name>
</gene>
<evidence type="ECO:0000313" key="1">
    <source>
        <dbReference type="EMBL" id="KLI64517.1"/>
    </source>
</evidence>
<evidence type="ECO:0000313" key="2">
    <source>
        <dbReference type="Proteomes" id="UP000053455"/>
    </source>
</evidence>
<comment type="caution">
    <text evidence="1">The sequence shown here is derived from an EMBL/GenBank/DDBJ whole genome shotgun (WGS) entry which is preliminary data.</text>
</comment>
<dbReference type="RefSeq" id="WP_047092381.1">
    <property type="nucleotide sequence ID" value="NZ_LBHU01000001.1"/>
</dbReference>
<dbReference type="Proteomes" id="UP000053455">
    <property type="component" value="Unassembled WGS sequence"/>
</dbReference>
<keyword evidence="2" id="KW-1185">Reference proteome</keyword>
<reference evidence="1 2" key="1">
    <citation type="submission" date="2015-04" db="EMBL/GenBank/DDBJ databases">
        <title>The draft genome sequence of Erythrobacter marinus HWDM-33.</title>
        <authorList>
            <person name="Zhuang L."/>
            <person name="Liu Y."/>
            <person name="Shao Z."/>
        </authorList>
    </citation>
    <scope>NUCLEOTIDE SEQUENCE [LARGE SCALE GENOMIC DNA]</scope>
    <source>
        <strain evidence="1 2">HWDM-33</strain>
    </source>
</reference>
<dbReference type="AlphaFoldDB" id="A0A0H0XRE5"/>
<name>A0A0H0XRE5_9SPHN</name>
<proteinExistence type="predicted"/>
<protein>
    <submittedName>
        <fullName evidence="1">Uncharacterized protein</fullName>
    </submittedName>
</protein>
<sequence length="224" mass="25165">MSDLESRWISPADALAIMTRAYASAMEVDIAEARKRSQASIFRYLAAGHWPARAGAYHCEFRPVTGGGQKIDKVPNDENDERIIPKDYWQIIVKSGANMSANWHLGEFDLPPFEDDAGTYSGFAKNVEFDRSYLPEQSSTAVFRDEAEGTGDPGRTEKGFTLYMAEFDRRKQRGDTLPTLSEEAAALLAWFLNQHPGRQAPTTKTITNRIRIAYNAWRAAPEIK</sequence>
<dbReference type="EMBL" id="LBHU01000001">
    <property type="protein sequence ID" value="KLI64517.1"/>
    <property type="molecule type" value="Genomic_DNA"/>
</dbReference>